<keyword evidence="2" id="KW-0963">Cytoplasm</keyword>
<evidence type="ECO:0000259" key="4">
    <source>
        <dbReference type="PROSITE" id="PS50106"/>
    </source>
</evidence>
<dbReference type="InterPro" id="IPR041489">
    <property type="entry name" value="PDZ_6"/>
</dbReference>
<dbReference type="AlphaFoldDB" id="A0AAR5QHL3"/>
<dbReference type="InterPro" id="IPR036034">
    <property type="entry name" value="PDZ_sf"/>
</dbReference>
<reference evidence="6" key="1">
    <citation type="journal article" date="2013" name="Genome Biol.">
        <title>Draft genome of the mountain pine beetle, Dendroctonus ponderosae Hopkins, a major forest pest.</title>
        <authorList>
            <person name="Keeling C.I."/>
            <person name="Yuen M.M."/>
            <person name="Liao N.Y."/>
            <person name="Docking T.R."/>
            <person name="Chan S.K."/>
            <person name="Taylor G.A."/>
            <person name="Palmquist D.L."/>
            <person name="Jackman S.D."/>
            <person name="Nguyen A."/>
            <person name="Li M."/>
            <person name="Henderson H."/>
            <person name="Janes J.K."/>
            <person name="Zhao Y."/>
            <person name="Pandoh P."/>
            <person name="Moore R."/>
            <person name="Sperling F.A."/>
            <person name="Huber D.P."/>
            <person name="Birol I."/>
            <person name="Jones S.J."/>
            <person name="Bohlmann J."/>
        </authorList>
    </citation>
    <scope>NUCLEOTIDE SEQUENCE</scope>
</reference>
<dbReference type="CDD" id="cd06685">
    <property type="entry name" value="PDZ7_GRIP1-2-like"/>
    <property type="match status" value="1"/>
</dbReference>
<feature type="domain" description="PDZ" evidence="4">
    <location>
        <begin position="863"/>
        <end position="946"/>
    </location>
</feature>
<evidence type="ECO:0000256" key="3">
    <source>
        <dbReference type="ARBA" id="ARBA00022737"/>
    </source>
</evidence>
<dbReference type="InterPro" id="IPR001478">
    <property type="entry name" value="PDZ"/>
</dbReference>
<evidence type="ECO:0000313" key="6">
    <source>
        <dbReference type="Proteomes" id="UP000019118"/>
    </source>
</evidence>
<dbReference type="Gene3D" id="2.30.42.10">
    <property type="match status" value="7"/>
</dbReference>
<dbReference type="GO" id="GO:0098887">
    <property type="term" value="P:neurotransmitter receptor transport, endosome to postsynaptic membrane"/>
    <property type="evidence" value="ECO:0007669"/>
    <property type="project" value="TreeGrafter"/>
</dbReference>
<organism evidence="5 6">
    <name type="scientific">Dendroctonus ponderosae</name>
    <name type="common">Mountain pine beetle</name>
    <dbReference type="NCBI Taxonomy" id="77166"/>
    <lineage>
        <taxon>Eukaryota</taxon>
        <taxon>Metazoa</taxon>
        <taxon>Ecdysozoa</taxon>
        <taxon>Arthropoda</taxon>
        <taxon>Hexapoda</taxon>
        <taxon>Insecta</taxon>
        <taxon>Pterygota</taxon>
        <taxon>Neoptera</taxon>
        <taxon>Endopterygota</taxon>
        <taxon>Coleoptera</taxon>
        <taxon>Polyphaga</taxon>
        <taxon>Cucujiformia</taxon>
        <taxon>Curculionidae</taxon>
        <taxon>Scolytinae</taxon>
        <taxon>Dendroctonus</taxon>
    </lineage>
</organism>
<protein>
    <recommendedName>
        <fullName evidence="4">PDZ domain-containing protein</fullName>
    </recommendedName>
</protein>
<keyword evidence="3" id="KW-0677">Repeat</keyword>
<dbReference type="GO" id="GO:0005737">
    <property type="term" value="C:cytoplasm"/>
    <property type="evidence" value="ECO:0007669"/>
    <property type="project" value="UniProtKB-SubCell"/>
</dbReference>
<feature type="domain" description="PDZ" evidence="4">
    <location>
        <begin position="168"/>
        <end position="245"/>
    </location>
</feature>
<feature type="domain" description="PDZ" evidence="4">
    <location>
        <begin position="446"/>
        <end position="516"/>
    </location>
</feature>
<evidence type="ECO:0000313" key="5">
    <source>
        <dbReference type="EnsemblMetazoa" id="XP_019772718.1"/>
    </source>
</evidence>
<dbReference type="PANTHER" id="PTHR46227">
    <property type="entry name" value="GLUTAMATE RECEPTOR-INTERACTING PROTEIN GRIP"/>
    <property type="match status" value="1"/>
</dbReference>
<dbReference type="PROSITE" id="PS50106">
    <property type="entry name" value="PDZ"/>
    <property type="match status" value="7"/>
</dbReference>
<feature type="domain" description="PDZ" evidence="4">
    <location>
        <begin position="547"/>
        <end position="622"/>
    </location>
</feature>
<dbReference type="Proteomes" id="UP000019118">
    <property type="component" value="Unassembled WGS sequence"/>
</dbReference>
<feature type="domain" description="PDZ" evidence="4">
    <location>
        <begin position="67"/>
        <end position="151"/>
    </location>
</feature>
<proteinExistence type="predicted"/>
<reference evidence="5" key="2">
    <citation type="submission" date="2024-08" db="UniProtKB">
        <authorList>
            <consortium name="EnsemblMetazoa"/>
        </authorList>
    </citation>
    <scope>IDENTIFICATION</scope>
</reference>
<dbReference type="PANTHER" id="PTHR46227:SF2">
    <property type="entry name" value="FI03335P"/>
    <property type="match status" value="1"/>
</dbReference>
<keyword evidence="6" id="KW-1185">Reference proteome</keyword>
<dbReference type="SUPFAM" id="SSF50156">
    <property type="entry name" value="PDZ domain-like"/>
    <property type="match status" value="7"/>
</dbReference>
<evidence type="ECO:0000256" key="1">
    <source>
        <dbReference type="ARBA" id="ARBA00004496"/>
    </source>
</evidence>
<comment type="subcellular location">
    <subcellularLocation>
        <location evidence="1">Cytoplasm</location>
    </subcellularLocation>
</comment>
<dbReference type="EnsemblMetazoa" id="XM_019917159.1">
    <property type="protein sequence ID" value="XP_019772718.1"/>
    <property type="gene ID" value="LOC109546263"/>
</dbReference>
<dbReference type="Pfam" id="PF17820">
    <property type="entry name" value="PDZ_6"/>
    <property type="match status" value="1"/>
</dbReference>
<evidence type="ECO:0000256" key="2">
    <source>
        <dbReference type="ARBA" id="ARBA00022490"/>
    </source>
</evidence>
<dbReference type="FunFam" id="2.30.42.10:FF:000035">
    <property type="entry name" value="Glutamate receptor interacting protein 1"/>
    <property type="match status" value="1"/>
</dbReference>
<dbReference type="InterPro" id="IPR043545">
    <property type="entry name" value="GRIP1/2"/>
</dbReference>
<sequence length="977" mass="106319">MKLWKVLARNSHVYNNGVGQVVPIVTARKVPAIALPELKSMSPTFSEDSGKPSSTCHENRQDLFTTTVHIKKKPGETLGIVLSAGISDADPCPTIAALRPGGAAQNSDQLTPCDRVLSVNGISTTRMRPDEVTSILDSIEGNTVMEVEYSLPSYASQNSLCVTSQVTEVTIERIDGSLGITLRGGYMPEHPHMSRPLIITHVRPNGPAHRSGLIRVGDRLLKIDRYSLVNKTLMEAQQILRDTGGCSPHGLSLSTVTIEYDVSVMESVKYANGPLLVEIDRQAEEEFGLILSNCNPLLESEASQNDIMAAGYYVERVLAASTADRCGALSIGDQILAIDNISLESWSGSSTDAERLLRRATKLQVLPFSAMHRAQSRSQYAMSGQFSGSSASVAGYSTLNSRKSRSSRINRTNRQSTINKSFDSDCGSNYCGCSGSGGVSHPESLTVTLTADRGIGYGLTVSVGDHTENRSADILITRIAPNSPAYRCGCLQVGDRIVSVNHQTNLTLQEITSILEMGADATGGRTVTISSEFDVADTIVPSSGVFTVRLAKRGPGLGITITASKHQPDEPFLISEIRRGSIAHRTGTLHAGDRLLAIDGRPIDHLSLESAFDILQTSTNDIVTLKVEKIETENSNLFLDSVVYTVELHRYGGPLGITISGSEDSGDPIILSRLTEGGLAEKTGALHVGDRILAINGDNLDQRPLSDAIRLLQTSGDRVQLKIARHIKNDLTLLEEPRCSYSSPGLMSVDSAIHSWDSSNTGDTHNEHTSELKDIESVLSDQLSYQDQIHEQDKDVTLTKSRKRNSELQYYSDTEEMFCPSPLPLPNYNFGNSMIHYNHHGGTIERLTGSCSTENILEREIYHVTLYKDSIYDDYGFSVSDGLYVKGVYINRIRKGGPADIVGLLKPYDRIIQVNDTKTLDFDCCLTVPLIASAGDRLELIVARNPHLLPSSIEKDVHSVSKMSFSSSHNNTITKTL</sequence>
<name>A0AAR5QHL3_DENPD</name>
<feature type="domain" description="PDZ" evidence="4">
    <location>
        <begin position="276"/>
        <end position="360"/>
    </location>
</feature>
<feature type="domain" description="PDZ" evidence="4">
    <location>
        <begin position="645"/>
        <end position="727"/>
    </location>
</feature>
<accession>A0AAR5QHL3</accession>
<dbReference type="Pfam" id="PF00595">
    <property type="entry name" value="PDZ"/>
    <property type="match status" value="6"/>
</dbReference>
<dbReference type="SMART" id="SM00228">
    <property type="entry name" value="PDZ"/>
    <property type="match status" value="7"/>
</dbReference>